<comment type="caution">
    <text evidence="1">The sequence shown here is derived from an EMBL/GenBank/DDBJ whole genome shotgun (WGS) entry which is preliminary data.</text>
</comment>
<proteinExistence type="predicted"/>
<dbReference type="EMBL" id="VFOQ01000001">
    <property type="protein sequence ID" value="TQL59875.1"/>
    <property type="molecule type" value="Genomic_DNA"/>
</dbReference>
<dbReference type="Proteomes" id="UP000319514">
    <property type="component" value="Unassembled WGS sequence"/>
</dbReference>
<dbReference type="RefSeq" id="WP_141787843.1">
    <property type="nucleotide sequence ID" value="NZ_BAAAKX010000004.1"/>
</dbReference>
<gene>
    <name evidence="1" type="ORF">FB474_1245</name>
</gene>
<accession>A0A542ZHS0</accession>
<sequence>MARVDPEDDDIRRFVVHHYRYDPARHERRHVLVAAFDTATEARACLDLVRAEIERRRETDPGFDRREYVSSRTLEPGDRRREANSRLLRRTIRHGVTPGDWAGDLELPSSTSRLRFGREPGRRTTAMLRWRLRRWREDR</sequence>
<dbReference type="OrthoDB" id="3837923at2"/>
<evidence type="ECO:0000313" key="1">
    <source>
        <dbReference type="EMBL" id="TQL59875.1"/>
    </source>
</evidence>
<keyword evidence="2" id="KW-1185">Reference proteome</keyword>
<protein>
    <submittedName>
        <fullName evidence="1">Uncharacterized protein</fullName>
    </submittedName>
</protein>
<evidence type="ECO:0000313" key="2">
    <source>
        <dbReference type="Proteomes" id="UP000319514"/>
    </source>
</evidence>
<name>A0A542ZHS0_9MICO</name>
<reference evidence="1 2" key="1">
    <citation type="submission" date="2019-06" db="EMBL/GenBank/DDBJ databases">
        <title>Sequencing the genomes of 1000 actinobacteria strains.</title>
        <authorList>
            <person name="Klenk H.-P."/>
        </authorList>
    </citation>
    <scope>NUCLEOTIDE SEQUENCE [LARGE SCALE GENOMIC DNA]</scope>
    <source>
        <strain evidence="1 2">DSM 18082</strain>
    </source>
</reference>
<dbReference type="AlphaFoldDB" id="A0A542ZHS0"/>
<organism evidence="1 2">
    <name type="scientific">Oryzihumus leptocrescens</name>
    <dbReference type="NCBI Taxonomy" id="297536"/>
    <lineage>
        <taxon>Bacteria</taxon>
        <taxon>Bacillati</taxon>
        <taxon>Actinomycetota</taxon>
        <taxon>Actinomycetes</taxon>
        <taxon>Micrococcales</taxon>
        <taxon>Intrasporangiaceae</taxon>
        <taxon>Oryzihumus</taxon>
    </lineage>
</organism>